<feature type="region of interest" description="Disordered" evidence="7">
    <location>
        <begin position="1149"/>
        <end position="1169"/>
    </location>
</feature>
<feature type="compositionally biased region" description="Low complexity" evidence="7">
    <location>
        <begin position="1149"/>
        <end position="1161"/>
    </location>
</feature>
<proteinExistence type="predicted"/>
<evidence type="ECO:0000313" key="9">
    <source>
        <dbReference type="EMBL" id="RKP47767.1"/>
    </source>
</evidence>
<dbReference type="PANTHER" id="PTHR12558:SF13">
    <property type="entry name" value="CELL DIVISION CYCLE PROTEIN 27 HOMOLOG"/>
    <property type="match status" value="1"/>
</dbReference>
<evidence type="ECO:0000256" key="2">
    <source>
        <dbReference type="ARBA" id="ARBA00022729"/>
    </source>
</evidence>
<dbReference type="GO" id="GO:0030244">
    <property type="term" value="P:cellulose biosynthetic process"/>
    <property type="evidence" value="ECO:0007669"/>
    <property type="project" value="UniProtKB-KW"/>
</dbReference>
<dbReference type="GO" id="GO:0019867">
    <property type="term" value="C:outer membrane"/>
    <property type="evidence" value="ECO:0007669"/>
    <property type="project" value="InterPro"/>
</dbReference>
<dbReference type="RefSeq" id="WP_121089616.1">
    <property type="nucleotide sequence ID" value="NZ_RBZU01000012.1"/>
</dbReference>
<comment type="pathway">
    <text evidence="1">Glycan metabolism; bacterial cellulose biosynthesis.</text>
</comment>
<dbReference type="EMBL" id="RBZU01000012">
    <property type="protein sequence ID" value="RKP47767.1"/>
    <property type="molecule type" value="Genomic_DNA"/>
</dbReference>
<dbReference type="SUPFAM" id="SSF48452">
    <property type="entry name" value="TPR-like"/>
    <property type="match status" value="3"/>
</dbReference>
<sequence>MPVRQRTLIVALYAALQTCGGFTPTYAAEQGDALAVLIAQGKYWQNHQRGDLAEQAWRKVLRIDPKQPDALYGMGVVEADRKQMPEAQEYLLQLRDASPNDPRIDDLASRLGESTPRSSAIDQARRLAGQGQAQAAVQRYQDAIAKGGAVSPELALEYYQSLGATPAGYDEARRGMEALAKAHPDDPRYALALAQHLTYREATRREGIAQLAKLAGSPDVGQTARTSWRQALLWLGGRASDEPLYQAYLQTNPNDAAVKARYDALAAQEAAARERAAIGAAQSARGRAVAEGFDAAQDNDLATAEARFQSVLKTTPNDGDALGGMGVVRLKQEKFGEARRYLERAMQAGNPGRWRDALKSATYWDDVSAGLGARSNGEIEQAKSMFEKAITVDPSEVTAQNLLGDTLLSAGDPRAAEAAYRMVLRRQADNPDAIRGLVGALAAQGRGQEAMQFADQLTEEQREKVGGISKLKAQAEQADARNAEARGDLGTARSLLEDALLNDPENPWMRLDLGRIYVKLGATGSARSLMDGLLAAHPDSPDVLYAAALLAAETQDWNSGLLLLQRIPPAQRTGDMTTLQHRLWVHAQADSAAALADRGQIGAARATLANAEPVAGNDPELISTLASAYAKIGDTGHALALMRAVLARSSRPDAGLLLQYAGVLLSTQQETELVSVLQRLASMPLSAEQRQGLSNINMAVALRRADALRVKGDLADAFEAISPALAVRPDDPELQSALGRMYASAGQPGQALKCFERSLDVRPNDLNTLMSAVGAGTANHDWPTANRLMQNALQIAPDNPRVLATGGRLYHAQGRNVLAAEYFRRSLIAENAPVGGVNGPLDLRLVGRGWDASLSGGTAPVLNPFIGIRGPDMSATTQSAPSAAGGGAYGYSQMPAQAPAVAPYSTAPYPTQTMPYTPPPAPPAPYVTPSPGQYNTLGPRSSLTVPSAGYGPDANGASDSGGGEAAPGDGGAGSAGGQGDQAANYQAYPNQPAAYTQAPQVPAGVASQVQAGTVYPSQSQIRAPAAQTYPNPGQQAQPAQPWGGVNQPNAAAYAQPMVPVPSAPQVVAPPTPAQQAYAQQQAQGYVPVPAYPAVPQQPGYAPGYGPGYAQAGYPQPGYAQGYAPGYVPQPAPWPAQGAPGYYAPAQPVPNAAAPSSTAKSTKTAKSKKTAQPAQAYAQYAQQGYAQPGYPQAGYVQPGYAQPAYGGYPQQGYAAPYPQQGYGAPAPQPYPQQAYAQQGYPQQAAPGYAPQQPVYMQQQAPAPSLSTASSANAAIASALPDTSPSRIQIGAPPPNTPVSVQDELDQINREQASTVGGGLSFRNRDGTTGLSSLTDIEAPIEGRVSTGDGHVVIRATPVYLDAGTPDTTIYTRSQFGTGLASPTQAVAVGSQSATGTGLSIGYQSRSWALDVGSTPLGFHYTNITGDITYHGAVNDLVSYQLAATRQPVTDSLLSYAGAYDARSGTWWGGVMSSGARAQIGWDDGTNGAYVYGSFNYLNGNDVETNTRAEGGGGFYTHLINAIDESFTAGVNAMFFGYNKNLSGFTVGQGGYFSPQTYVALNIPFDYYGRTGDLTYRVNGSLGVQHFNEDSTPYFPNNAQDQAGAEQAAAASVADNPGLTATLPSQSKTGVRYNLLGVVEYQLAPQLFVGGVGGVDNASDYRQWYASVYMRYAFSRQAGAPLLPPTPVVTPYPQN</sequence>
<dbReference type="PANTHER" id="PTHR12558">
    <property type="entry name" value="CELL DIVISION CYCLE 16,23,27"/>
    <property type="match status" value="1"/>
</dbReference>
<feature type="region of interest" description="Disordered" evidence="7">
    <location>
        <begin position="913"/>
        <end position="984"/>
    </location>
</feature>
<keyword evidence="2" id="KW-0732">Signal</keyword>
<keyword evidence="4 6" id="KW-0802">TPR repeat</keyword>
<dbReference type="InterPro" id="IPR008410">
    <property type="entry name" value="BCSC_C"/>
</dbReference>
<evidence type="ECO:0000256" key="3">
    <source>
        <dbReference type="ARBA" id="ARBA00022737"/>
    </source>
</evidence>
<dbReference type="Proteomes" id="UP000270342">
    <property type="component" value="Unassembled WGS sequence"/>
</dbReference>
<name>A0A494XAD2_9BURK</name>
<feature type="region of interest" description="Disordered" evidence="7">
    <location>
        <begin position="1026"/>
        <end position="1048"/>
    </location>
</feature>
<dbReference type="PRINTS" id="PR01441">
    <property type="entry name" value="CELLSNTHASEC"/>
</dbReference>
<dbReference type="SMART" id="SM00028">
    <property type="entry name" value="TPR"/>
    <property type="match status" value="9"/>
</dbReference>
<feature type="compositionally biased region" description="Polar residues" evidence="7">
    <location>
        <begin position="932"/>
        <end position="945"/>
    </location>
</feature>
<dbReference type="Pfam" id="PF13181">
    <property type="entry name" value="TPR_8"/>
    <property type="match status" value="1"/>
</dbReference>
<keyword evidence="10" id="KW-1185">Reference proteome</keyword>
<dbReference type="Pfam" id="PF05420">
    <property type="entry name" value="BCSC_C"/>
    <property type="match status" value="1"/>
</dbReference>
<reference evidence="9 10" key="1">
    <citation type="submission" date="2018-10" db="EMBL/GenBank/DDBJ databases">
        <title>Robbsia sp. DHC34, isolated from soil.</title>
        <authorList>
            <person name="Gao Z.-H."/>
            <person name="Qiu L.-H."/>
        </authorList>
    </citation>
    <scope>NUCLEOTIDE SEQUENCE [LARGE SCALE GENOMIC DNA]</scope>
    <source>
        <strain evidence="9 10">DHC34</strain>
    </source>
</reference>
<dbReference type="GO" id="GO:0006011">
    <property type="term" value="P:UDP-alpha-D-glucose metabolic process"/>
    <property type="evidence" value="ECO:0007669"/>
    <property type="project" value="InterPro"/>
</dbReference>
<dbReference type="InterPro" id="IPR011990">
    <property type="entry name" value="TPR-like_helical_dom_sf"/>
</dbReference>
<feature type="compositionally biased region" description="Gly residues" evidence="7">
    <location>
        <begin position="959"/>
        <end position="979"/>
    </location>
</feature>
<evidence type="ECO:0000256" key="1">
    <source>
        <dbReference type="ARBA" id="ARBA00005186"/>
    </source>
</evidence>
<keyword evidence="5" id="KW-0135">Cellulose biosynthesis</keyword>
<evidence type="ECO:0000313" key="10">
    <source>
        <dbReference type="Proteomes" id="UP000270342"/>
    </source>
</evidence>
<dbReference type="UniPathway" id="UPA00694"/>
<dbReference type="Pfam" id="PF13432">
    <property type="entry name" value="TPR_16"/>
    <property type="match status" value="2"/>
</dbReference>
<dbReference type="PROSITE" id="PS50005">
    <property type="entry name" value="TPR"/>
    <property type="match status" value="1"/>
</dbReference>
<feature type="region of interest" description="Disordered" evidence="7">
    <location>
        <begin position="98"/>
        <end position="118"/>
    </location>
</feature>
<dbReference type="Pfam" id="PF14559">
    <property type="entry name" value="TPR_19"/>
    <property type="match status" value="3"/>
</dbReference>
<feature type="repeat" description="TPR" evidence="6">
    <location>
        <begin position="732"/>
        <end position="765"/>
    </location>
</feature>
<protein>
    <submittedName>
        <fullName evidence="9">Cellulose synthase</fullName>
    </submittedName>
</protein>
<dbReference type="InterPro" id="IPR019734">
    <property type="entry name" value="TPR_rpt"/>
</dbReference>
<dbReference type="OrthoDB" id="174989at2"/>
<evidence type="ECO:0000259" key="8">
    <source>
        <dbReference type="Pfam" id="PF05420"/>
    </source>
</evidence>
<dbReference type="InterPro" id="IPR003921">
    <property type="entry name" value="Cell_synth_C"/>
</dbReference>
<accession>A0A494XAD2</accession>
<feature type="domain" description="Cellulose synthase operon C C-terminal" evidence="8">
    <location>
        <begin position="1330"/>
        <end position="1672"/>
    </location>
</feature>
<gene>
    <name evidence="9" type="ORF">D7S86_22685</name>
</gene>
<evidence type="ECO:0000256" key="4">
    <source>
        <dbReference type="ARBA" id="ARBA00022803"/>
    </source>
</evidence>
<dbReference type="Gene3D" id="1.25.40.10">
    <property type="entry name" value="Tetratricopeptide repeat domain"/>
    <property type="match status" value="4"/>
</dbReference>
<organism evidence="9 10">
    <name type="scientific">Pararobbsia silviterrae</name>
    <dbReference type="NCBI Taxonomy" id="1792498"/>
    <lineage>
        <taxon>Bacteria</taxon>
        <taxon>Pseudomonadati</taxon>
        <taxon>Pseudomonadota</taxon>
        <taxon>Betaproteobacteria</taxon>
        <taxon>Burkholderiales</taxon>
        <taxon>Burkholderiaceae</taxon>
        <taxon>Pararobbsia</taxon>
    </lineage>
</organism>
<evidence type="ECO:0000256" key="5">
    <source>
        <dbReference type="ARBA" id="ARBA00022916"/>
    </source>
</evidence>
<feature type="compositionally biased region" description="Low complexity" evidence="7">
    <location>
        <begin position="1030"/>
        <end position="1044"/>
    </location>
</feature>
<keyword evidence="3" id="KW-0677">Repeat</keyword>
<feature type="compositionally biased region" description="Pro residues" evidence="7">
    <location>
        <begin position="916"/>
        <end position="928"/>
    </location>
</feature>
<evidence type="ECO:0000256" key="7">
    <source>
        <dbReference type="SAM" id="MobiDB-lite"/>
    </source>
</evidence>
<comment type="caution">
    <text evidence="9">The sequence shown here is derived from an EMBL/GenBank/DDBJ whole genome shotgun (WGS) entry which is preliminary data.</text>
</comment>
<evidence type="ECO:0000256" key="6">
    <source>
        <dbReference type="PROSITE-ProRule" id="PRU00339"/>
    </source>
</evidence>